<protein>
    <submittedName>
        <fullName evidence="2">Uncharacterized protein</fullName>
    </submittedName>
</protein>
<evidence type="ECO:0000313" key="2">
    <source>
        <dbReference type="EMBL" id="MPC48961.1"/>
    </source>
</evidence>
<comment type="caution">
    <text evidence="2">The sequence shown here is derived from an EMBL/GenBank/DDBJ whole genome shotgun (WGS) entry which is preliminary data.</text>
</comment>
<dbReference type="EMBL" id="VSRR010008579">
    <property type="protein sequence ID" value="MPC48961.1"/>
    <property type="molecule type" value="Genomic_DNA"/>
</dbReference>
<proteinExistence type="predicted"/>
<feature type="region of interest" description="Disordered" evidence="1">
    <location>
        <begin position="26"/>
        <end position="73"/>
    </location>
</feature>
<accession>A0A5B7FNE6</accession>
<feature type="compositionally biased region" description="Polar residues" evidence="1">
    <location>
        <begin position="26"/>
        <end position="37"/>
    </location>
</feature>
<name>A0A5B7FNE6_PORTR</name>
<evidence type="ECO:0000313" key="3">
    <source>
        <dbReference type="Proteomes" id="UP000324222"/>
    </source>
</evidence>
<gene>
    <name evidence="2" type="ORF">E2C01_042748</name>
</gene>
<dbReference type="Proteomes" id="UP000324222">
    <property type="component" value="Unassembled WGS sequence"/>
</dbReference>
<keyword evidence="3" id="KW-1185">Reference proteome</keyword>
<sequence>MVSESHVCLSVKGNVVMVRGTQHNAKQSHLVSSSGAITSPLPPPSPYLLPRQVSHPGGRIKTPLPPRHAAPHK</sequence>
<evidence type="ECO:0000256" key="1">
    <source>
        <dbReference type="SAM" id="MobiDB-lite"/>
    </source>
</evidence>
<reference evidence="2 3" key="1">
    <citation type="submission" date="2019-05" db="EMBL/GenBank/DDBJ databases">
        <title>Another draft genome of Portunus trituberculatus and its Hox gene families provides insights of decapod evolution.</title>
        <authorList>
            <person name="Jeong J.-H."/>
            <person name="Song I."/>
            <person name="Kim S."/>
            <person name="Choi T."/>
            <person name="Kim D."/>
            <person name="Ryu S."/>
            <person name="Kim W."/>
        </authorList>
    </citation>
    <scope>NUCLEOTIDE SEQUENCE [LARGE SCALE GENOMIC DNA]</scope>
    <source>
        <tissue evidence="2">Muscle</tissue>
    </source>
</reference>
<organism evidence="2 3">
    <name type="scientific">Portunus trituberculatus</name>
    <name type="common">Swimming crab</name>
    <name type="synonym">Neptunus trituberculatus</name>
    <dbReference type="NCBI Taxonomy" id="210409"/>
    <lineage>
        <taxon>Eukaryota</taxon>
        <taxon>Metazoa</taxon>
        <taxon>Ecdysozoa</taxon>
        <taxon>Arthropoda</taxon>
        <taxon>Crustacea</taxon>
        <taxon>Multicrustacea</taxon>
        <taxon>Malacostraca</taxon>
        <taxon>Eumalacostraca</taxon>
        <taxon>Eucarida</taxon>
        <taxon>Decapoda</taxon>
        <taxon>Pleocyemata</taxon>
        <taxon>Brachyura</taxon>
        <taxon>Eubrachyura</taxon>
        <taxon>Portunoidea</taxon>
        <taxon>Portunidae</taxon>
        <taxon>Portuninae</taxon>
        <taxon>Portunus</taxon>
    </lineage>
</organism>
<feature type="compositionally biased region" description="Pro residues" evidence="1">
    <location>
        <begin position="63"/>
        <end position="73"/>
    </location>
</feature>
<dbReference type="AlphaFoldDB" id="A0A5B7FNE6"/>